<dbReference type="InterPro" id="IPR001789">
    <property type="entry name" value="Sig_transdc_resp-reg_receiver"/>
</dbReference>
<accession>A0A7V8IKQ2</accession>
<dbReference type="Proteomes" id="UP000053038">
    <property type="component" value="Unassembled WGS sequence"/>
</dbReference>
<dbReference type="InterPro" id="IPR027417">
    <property type="entry name" value="P-loop_NTPase"/>
</dbReference>
<feature type="domain" description="Sigma-54 factor interaction" evidence="8">
    <location>
        <begin position="143"/>
        <end position="342"/>
    </location>
</feature>
<dbReference type="SMART" id="SM00448">
    <property type="entry name" value="REC"/>
    <property type="match status" value="1"/>
</dbReference>
<dbReference type="PROSITE" id="PS50045">
    <property type="entry name" value="SIGMA54_INTERACT_4"/>
    <property type="match status" value="1"/>
</dbReference>
<comment type="caution">
    <text evidence="10">The sequence shown here is derived from an EMBL/GenBank/DDBJ whole genome shotgun (WGS) entry which is preliminary data.</text>
</comment>
<dbReference type="InterPro" id="IPR002078">
    <property type="entry name" value="Sigma_54_int"/>
</dbReference>
<keyword evidence="6" id="KW-0804">Transcription</keyword>
<dbReference type="SUPFAM" id="SSF52172">
    <property type="entry name" value="CheY-like"/>
    <property type="match status" value="1"/>
</dbReference>
<dbReference type="OrthoDB" id="9804019at2"/>
<name>A0A7V8IKQ2_9GAMM</name>
<dbReference type="GO" id="GO:0000160">
    <property type="term" value="P:phosphorelay signal transduction system"/>
    <property type="evidence" value="ECO:0007669"/>
    <property type="project" value="UniProtKB-KW"/>
</dbReference>
<dbReference type="Pfam" id="PF25601">
    <property type="entry name" value="AAA_lid_14"/>
    <property type="match status" value="1"/>
</dbReference>
<dbReference type="Gene3D" id="1.10.8.60">
    <property type="match status" value="1"/>
</dbReference>
<evidence type="ECO:0000256" key="5">
    <source>
        <dbReference type="ARBA" id="ARBA00023015"/>
    </source>
</evidence>
<keyword evidence="1 7" id="KW-0597">Phosphoprotein</keyword>
<dbReference type="InterPro" id="IPR002197">
    <property type="entry name" value="HTH_Fis"/>
</dbReference>
<reference evidence="10 11" key="1">
    <citation type="submission" date="2014-10" db="EMBL/GenBank/DDBJ databases">
        <title>Genome sequence of Pectobacterium carotovorum M022.</title>
        <authorList>
            <person name="Chan K.-G."/>
            <person name="Tan W.-S."/>
        </authorList>
    </citation>
    <scope>NUCLEOTIDE SEQUENCE [LARGE SCALE GENOMIC DNA]</scope>
    <source>
        <strain evidence="10 11">M022</strain>
    </source>
</reference>
<keyword evidence="3" id="KW-0067">ATP-binding</keyword>
<gene>
    <name evidence="10" type="ORF">OI69_04865</name>
</gene>
<dbReference type="SUPFAM" id="SSF46689">
    <property type="entry name" value="Homeodomain-like"/>
    <property type="match status" value="1"/>
</dbReference>
<dbReference type="AlphaFoldDB" id="A0A7V8IKQ2"/>
<evidence type="ECO:0000313" key="10">
    <source>
        <dbReference type="EMBL" id="KHN53991.1"/>
    </source>
</evidence>
<keyword evidence="2" id="KW-0547">Nucleotide-binding</keyword>
<dbReference type="PANTHER" id="PTHR32071:SF29">
    <property type="entry name" value="PHOSPHOGLYCERATE TRANSPORT SYSTEM TRANSCRIPTIONAL REGULATORY PROTEIN PGTA"/>
    <property type="match status" value="1"/>
</dbReference>
<evidence type="ECO:0000256" key="1">
    <source>
        <dbReference type="ARBA" id="ARBA00022553"/>
    </source>
</evidence>
<feature type="modified residue" description="4-aspartylphosphate" evidence="7">
    <location>
        <position position="57"/>
    </location>
</feature>
<dbReference type="InterPro" id="IPR009057">
    <property type="entry name" value="Homeodomain-like_sf"/>
</dbReference>
<keyword evidence="4" id="KW-0902">Two-component regulatory system</keyword>
<evidence type="ECO:0000256" key="7">
    <source>
        <dbReference type="PROSITE-ProRule" id="PRU00169"/>
    </source>
</evidence>
<organism evidence="10 11">
    <name type="scientific">Pectobacterium fontis</name>
    <dbReference type="NCBI Taxonomy" id="2558042"/>
    <lineage>
        <taxon>Bacteria</taxon>
        <taxon>Pseudomonadati</taxon>
        <taxon>Pseudomonadota</taxon>
        <taxon>Gammaproteobacteria</taxon>
        <taxon>Enterobacterales</taxon>
        <taxon>Pectobacteriaceae</taxon>
        <taxon>Pectobacterium</taxon>
    </lineage>
</organism>
<dbReference type="GO" id="GO:0005524">
    <property type="term" value="F:ATP binding"/>
    <property type="evidence" value="ECO:0007669"/>
    <property type="project" value="UniProtKB-KW"/>
</dbReference>
<evidence type="ECO:0000313" key="11">
    <source>
        <dbReference type="Proteomes" id="UP000053038"/>
    </source>
</evidence>
<dbReference type="GO" id="GO:0043565">
    <property type="term" value="F:sequence-specific DNA binding"/>
    <property type="evidence" value="ECO:0007669"/>
    <property type="project" value="InterPro"/>
</dbReference>
<dbReference type="GO" id="GO:0006355">
    <property type="term" value="P:regulation of DNA-templated transcription"/>
    <property type="evidence" value="ECO:0007669"/>
    <property type="project" value="InterPro"/>
</dbReference>
<protein>
    <submittedName>
        <fullName evidence="10">Transcriptional regulator</fullName>
    </submittedName>
</protein>
<dbReference type="RefSeq" id="WP_039346801.1">
    <property type="nucleotide sequence ID" value="NZ_JSXC01000014.1"/>
</dbReference>
<evidence type="ECO:0000259" key="9">
    <source>
        <dbReference type="PROSITE" id="PS50110"/>
    </source>
</evidence>
<evidence type="ECO:0000259" key="8">
    <source>
        <dbReference type="PROSITE" id="PS50045"/>
    </source>
</evidence>
<dbReference type="PROSITE" id="PS50110">
    <property type="entry name" value="RESPONSE_REGULATORY"/>
    <property type="match status" value="1"/>
</dbReference>
<proteinExistence type="predicted"/>
<dbReference type="EMBL" id="JSXC01000014">
    <property type="protein sequence ID" value="KHN53991.1"/>
    <property type="molecule type" value="Genomic_DNA"/>
</dbReference>
<evidence type="ECO:0000256" key="3">
    <source>
        <dbReference type="ARBA" id="ARBA00022840"/>
    </source>
</evidence>
<dbReference type="Pfam" id="PF14532">
    <property type="entry name" value="Sigma54_activ_2"/>
    <property type="match status" value="1"/>
</dbReference>
<dbReference type="CDD" id="cd17549">
    <property type="entry name" value="REC_DctD-like"/>
    <property type="match status" value="1"/>
</dbReference>
<dbReference type="SUPFAM" id="SSF52540">
    <property type="entry name" value="P-loop containing nucleoside triphosphate hydrolases"/>
    <property type="match status" value="1"/>
</dbReference>
<dbReference type="NCBIfam" id="NF047793">
    <property type="entry name" value="ResRegPgtA"/>
    <property type="match status" value="1"/>
</dbReference>
<evidence type="ECO:0000256" key="2">
    <source>
        <dbReference type="ARBA" id="ARBA00022741"/>
    </source>
</evidence>
<dbReference type="FunFam" id="3.40.50.2300:FF:000018">
    <property type="entry name" value="DNA-binding transcriptional regulator NtrC"/>
    <property type="match status" value="1"/>
</dbReference>
<keyword evidence="5" id="KW-0805">Transcription regulation</keyword>
<evidence type="ECO:0000256" key="6">
    <source>
        <dbReference type="ARBA" id="ARBA00023163"/>
    </source>
</evidence>
<dbReference type="InterPro" id="IPR011006">
    <property type="entry name" value="CheY-like_superfamily"/>
</dbReference>
<keyword evidence="11" id="KW-1185">Reference proteome</keyword>
<dbReference type="Gene3D" id="1.10.10.60">
    <property type="entry name" value="Homeodomain-like"/>
    <property type="match status" value="1"/>
</dbReference>
<dbReference type="Pfam" id="PF00072">
    <property type="entry name" value="Response_reg"/>
    <property type="match status" value="1"/>
</dbReference>
<dbReference type="Pfam" id="PF02954">
    <property type="entry name" value="HTH_8"/>
    <property type="match status" value="1"/>
</dbReference>
<dbReference type="Gene3D" id="3.40.50.300">
    <property type="entry name" value="P-loop containing nucleotide triphosphate hydrolases"/>
    <property type="match status" value="1"/>
</dbReference>
<dbReference type="PANTHER" id="PTHR32071">
    <property type="entry name" value="TRANSCRIPTIONAL REGULATORY PROTEIN"/>
    <property type="match status" value="1"/>
</dbReference>
<dbReference type="InterPro" id="IPR058031">
    <property type="entry name" value="AAA_lid_NorR"/>
</dbReference>
<evidence type="ECO:0000256" key="4">
    <source>
        <dbReference type="ARBA" id="ARBA00023012"/>
    </source>
</evidence>
<dbReference type="Gene3D" id="3.40.50.2300">
    <property type="match status" value="1"/>
</dbReference>
<sequence>MKLTEEQQILLIDDDRDVLDAYCQMLSLAGYQVVPCDNPQQAVDLLPEDWPGVVVSDVYMPQRSGLSLLDYLLNWDKQLPVLLITGHGDVPMAVEAVKKGAYDFLEKPIMPEKLLSRLQQALKERRQLIQHRHWQRNQLTEHLIGMSEWSRQLRNRLQKQAEARVPTFFYGELGTGRTCGARYLHQISLNRHAPLVIIDASSASENTVEEQIKKVQQGSLIIRNIEILSHKQQYYLAQQQNTEEHIFRLMAVSQYGATALAAQQKIIPELYYLFSMTQIECIPLSKRPGDIEPLFCYYLKLACQRLNREYPKLSDAFVKSLHRRNWNGNVKELRNAAELFAVGVMPIAIEENMWISQTQSTPLDARIEQYESQIITEALDIHQGRINDVAEYLQIPRKKLYLRMKKYGIDKKDYRF</sequence>
<feature type="domain" description="Response regulatory" evidence="9">
    <location>
        <begin position="8"/>
        <end position="122"/>
    </location>
</feature>